<dbReference type="FunFam" id="3.40.50.300:FF:000367">
    <property type="entry name" value="ABC transporter G family member 24"/>
    <property type="match status" value="1"/>
</dbReference>
<feature type="domain" description="ABC transporter" evidence="9">
    <location>
        <begin position="1"/>
        <end position="220"/>
    </location>
</feature>
<name>A0AAE0FCH4_9CHLO</name>
<reference evidence="10 11" key="1">
    <citation type="journal article" date="2015" name="Genome Biol. Evol.">
        <title>Comparative Genomics of a Bacterivorous Green Alga Reveals Evolutionary Causalities and Consequences of Phago-Mixotrophic Mode of Nutrition.</title>
        <authorList>
            <person name="Burns J.A."/>
            <person name="Paasch A."/>
            <person name="Narechania A."/>
            <person name="Kim E."/>
        </authorList>
    </citation>
    <scope>NUCLEOTIDE SEQUENCE [LARGE SCALE GENOMIC DNA]</scope>
    <source>
        <strain evidence="10 11">PLY_AMNH</strain>
    </source>
</reference>
<dbReference type="Pfam" id="PF19055">
    <property type="entry name" value="ABC2_membrane_7"/>
    <property type="match status" value="1"/>
</dbReference>
<dbReference type="GO" id="GO:0140359">
    <property type="term" value="F:ABC-type transporter activity"/>
    <property type="evidence" value="ECO:0007669"/>
    <property type="project" value="InterPro"/>
</dbReference>
<dbReference type="Pfam" id="PF00005">
    <property type="entry name" value="ABC_tran"/>
    <property type="match status" value="1"/>
</dbReference>
<dbReference type="PROSITE" id="PS50893">
    <property type="entry name" value="ABC_TRANSPORTER_2"/>
    <property type="match status" value="1"/>
</dbReference>
<dbReference type="Proteomes" id="UP001190700">
    <property type="component" value="Unassembled WGS sequence"/>
</dbReference>
<evidence type="ECO:0000256" key="8">
    <source>
        <dbReference type="ARBA" id="ARBA00023136"/>
    </source>
</evidence>
<dbReference type="SUPFAM" id="SSF52540">
    <property type="entry name" value="P-loop containing nucleoside triphosphate hydrolases"/>
    <property type="match status" value="1"/>
</dbReference>
<evidence type="ECO:0000256" key="5">
    <source>
        <dbReference type="ARBA" id="ARBA00022741"/>
    </source>
</evidence>
<dbReference type="AlphaFoldDB" id="A0AAE0FCH4"/>
<dbReference type="InterPro" id="IPR043926">
    <property type="entry name" value="ABCG_dom"/>
</dbReference>
<dbReference type="InterPro" id="IPR003593">
    <property type="entry name" value="AAA+_ATPase"/>
</dbReference>
<keyword evidence="4" id="KW-0812">Transmembrane</keyword>
<dbReference type="InterPro" id="IPR017871">
    <property type="entry name" value="ABC_transporter-like_CS"/>
</dbReference>
<evidence type="ECO:0000256" key="6">
    <source>
        <dbReference type="ARBA" id="ARBA00022840"/>
    </source>
</evidence>
<dbReference type="GO" id="GO:0016020">
    <property type="term" value="C:membrane"/>
    <property type="evidence" value="ECO:0007669"/>
    <property type="project" value="UniProtKB-SubCell"/>
</dbReference>
<organism evidence="10 11">
    <name type="scientific">Cymbomonas tetramitiformis</name>
    <dbReference type="NCBI Taxonomy" id="36881"/>
    <lineage>
        <taxon>Eukaryota</taxon>
        <taxon>Viridiplantae</taxon>
        <taxon>Chlorophyta</taxon>
        <taxon>Pyramimonadophyceae</taxon>
        <taxon>Pyramimonadales</taxon>
        <taxon>Pyramimonadaceae</taxon>
        <taxon>Cymbomonas</taxon>
    </lineage>
</organism>
<dbReference type="InterPro" id="IPR050352">
    <property type="entry name" value="ABCG_transporters"/>
</dbReference>
<protein>
    <recommendedName>
        <fullName evidence="9">ABC transporter domain-containing protein</fullName>
    </recommendedName>
</protein>
<keyword evidence="5" id="KW-0547">Nucleotide-binding</keyword>
<dbReference type="PROSITE" id="PS00211">
    <property type="entry name" value="ABC_TRANSPORTER_1"/>
    <property type="match status" value="1"/>
</dbReference>
<comment type="subcellular location">
    <subcellularLocation>
        <location evidence="1">Membrane</location>
        <topology evidence="1">Multi-pass membrane protein</topology>
    </subcellularLocation>
</comment>
<dbReference type="PANTHER" id="PTHR48041:SF91">
    <property type="entry name" value="ABC TRANSPORTER G FAMILY MEMBER 28"/>
    <property type="match status" value="1"/>
</dbReference>
<evidence type="ECO:0000256" key="3">
    <source>
        <dbReference type="ARBA" id="ARBA00022448"/>
    </source>
</evidence>
<dbReference type="GO" id="GO:0016887">
    <property type="term" value="F:ATP hydrolysis activity"/>
    <property type="evidence" value="ECO:0007669"/>
    <property type="project" value="InterPro"/>
</dbReference>
<accession>A0AAE0FCH4</accession>
<feature type="non-terminal residue" evidence="10">
    <location>
        <position position="1"/>
    </location>
</feature>
<evidence type="ECO:0000259" key="9">
    <source>
        <dbReference type="PROSITE" id="PS50893"/>
    </source>
</evidence>
<sequence length="360" mass="39974">KLWSSHITAIMGPSGAGKTTFLATLLGKASYGSQTGRLLVNGMESTLEDFRRIIGFVPQDDIITRQLTVEENLRFSASFRLPSAMKASEHTYFVEHALGVLGLTEIRNSFIGDEETRGISGGQRKRVNVGLELVSNPSLLACDEPTSGLDSTASKQLLVALSNVAELGVNVTLVIHQPSFEIFESVHDLLLLGKGGRTVYSGEQSKAMPYFEQLGFQLPARCNPADFLMDVIAGLVPTSSGDLPHPQWLFSCWEENQPSFALSTQEEDEDESEEKPTERKFMMLFLIAWMKDMLLDMGRVLMWPCNNAVWCLKNRSSQYRSTASFFSVWLECLKRAVLKRSRGGATPAHPLSSTPWRSEK</sequence>
<dbReference type="Gene3D" id="3.40.50.300">
    <property type="entry name" value="P-loop containing nucleotide triphosphate hydrolases"/>
    <property type="match status" value="1"/>
</dbReference>
<gene>
    <name evidence="10" type="ORF">CYMTET_34002</name>
</gene>
<keyword evidence="11" id="KW-1185">Reference proteome</keyword>
<dbReference type="PANTHER" id="PTHR48041">
    <property type="entry name" value="ABC TRANSPORTER G FAMILY MEMBER 28"/>
    <property type="match status" value="1"/>
</dbReference>
<keyword evidence="3" id="KW-0813">Transport</keyword>
<dbReference type="EMBL" id="LGRX02021253">
    <property type="protein sequence ID" value="KAK3256888.1"/>
    <property type="molecule type" value="Genomic_DNA"/>
</dbReference>
<evidence type="ECO:0000256" key="4">
    <source>
        <dbReference type="ARBA" id="ARBA00022692"/>
    </source>
</evidence>
<comment type="caution">
    <text evidence="10">The sequence shown here is derived from an EMBL/GenBank/DDBJ whole genome shotgun (WGS) entry which is preliminary data.</text>
</comment>
<proteinExistence type="inferred from homology"/>
<evidence type="ECO:0000256" key="2">
    <source>
        <dbReference type="ARBA" id="ARBA00005814"/>
    </source>
</evidence>
<keyword evidence="6" id="KW-0067">ATP-binding</keyword>
<dbReference type="SMART" id="SM00382">
    <property type="entry name" value="AAA"/>
    <property type="match status" value="1"/>
</dbReference>
<dbReference type="InterPro" id="IPR003439">
    <property type="entry name" value="ABC_transporter-like_ATP-bd"/>
</dbReference>
<evidence type="ECO:0000313" key="10">
    <source>
        <dbReference type="EMBL" id="KAK3256888.1"/>
    </source>
</evidence>
<keyword evidence="8" id="KW-0472">Membrane</keyword>
<evidence type="ECO:0000313" key="11">
    <source>
        <dbReference type="Proteomes" id="UP001190700"/>
    </source>
</evidence>
<comment type="similarity">
    <text evidence="2">Belongs to the ABC transporter superfamily. ABCG family. Eye pigment precursor importer (TC 3.A.1.204) subfamily.</text>
</comment>
<dbReference type="GO" id="GO:0005524">
    <property type="term" value="F:ATP binding"/>
    <property type="evidence" value="ECO:0007669"/>
    <property type="project" value="UniProtKB-KW"/>
</dbReference>
<evidence type="ECO:0000256" key="7">
    <source>
        <dbReference type="ARBA" id="ARBA00022989"/>
    </source>
</evidence>
<dbReference type="InterPro" id="IPR027417">
    <property type="entry name" value="P-loop_NTPase"/>
</dbReference>
<evidence type="ECO:0000256" key="1">
    <source>
        <dbReference type="ARBA" id="ARBA00004141"/>
    </source>
</evidence>
<keyword evidence="7" id="KW-1133">Transmembrane helix</keyword>